<name>A0A8J3KLD2_9ACTN</name>
<dbReference type="Gene3D" id="2.130.10.10">
    <property type="entry name" value="YVTN repeat-like/Quinoprotein amine dehydrogenase"/>
    <property type="match status" value="1"/>
</dbReference>
<gene>
    <name evidence="2" type="ORF">Cci01nite_59620</name>
</gene>
<dbReference type="AlphaFoldDB" id="A0A8J3KLD2"/>
<protein>
    <recommendedName>
        <fullName evidence="4">6-phosphogluconolactonase (Cycloisomerase 2 family)</fullName>
    </recommendedName>
</protein>
<accession>A0A8J3KLD2</accession>
<evidence type="ECO:0008006" key="4">
    <source>
        <dbReference type="Google" id="ProtNLM"/>
    </source>
</evidence>
<dbReference type="PANTHER" id="PTHR30344:SF1">
    <property type="entry name" value="6-PHOSPHOGLUCONOLACTONASE"/>
    <property type="match status" value="1"/>
</dbReference>
<evidence type="ECO:0000313" key="3">
    <source>
        <dbReference type="Proteomes" id="UP000659904"/>
    </source>
</evidence>
<reference evidence="2 3" key="1">
    <citation type="submission" date="2021-01" db="EMBL/GenBank/DDBJ databases">
        <title>Whole genome shotgun sequence of Catellatospora citrea NBRC 14495.</title>
        <authorList>
            <person name="Komaki H."/>
            <person name="Tamura T."/>
        </authorList>
    </citation>
    <scope>NUCLEOTIDE SEQUENCE [LARGE SCALE GENOMIC DNA]</scope>
    <source>
        <strain evidence="2 3">NBRC 14495</strain>
    </source>
</reference>
<dbReference type="GO" id="GO:0017057">
    <property type="term" value="F:6-phosphogluconolactonase activity"/>
    <property type="evidence" value="ECO:0007669"/>
    <property type="project" value="TreeGrafter"/>
</dbReference>
<dbReference type="InterPro" id="IPR015943">
    <property type="entry name" value="WD40/YVTN_repeat-like_dom_sf"/>
</dbReference>
<sequence>MSTSAGVQPLQGPPAAGLFQGRRIVVVSDADAVPSAPMQAHLGPREAGQEDTLTVIALPLAFDGTPPTMGTIAASNSVTPPPSVLAVDDEGAHAYVVETLGQRGPDAHLLTDLDAGSTVRAYDIRDAAKPQLLYAYPAGHMPQAVSLHPHGGLLAVACGDVFAILGPEPHPSLRLIPVGPGGFGDAAVLVPHSEDGEPMVPSYVEWHPNGELFAACFPWRDEVRLYAGHRVPELWIEPVGPPIRTGRFPFTGRFTPDGRHFLTTDVLWSSKAEAVADAPGEGRLSVLRIDPATGTGEKIGEAGVGRNPGGLAVSRDGRLVVTSNLRMSHLAWGDPRLDRQSSLSLLTFDPVSGRLETVGEELFEGLRPEGVAFDADGKFVVVTVFDHLDLVHRRGELRFFEVIREGGLPRLRPTYYSIEVMRGPHTVVVV</sequence>
<comment type="similarity">
    <text evidence="1">Belongs to the cycloisomerase 2 family.</text>
</comment>
<dbReference type="InterPro" id="IPR011048">
    <property type="entry name" value="Haem_d1_sf"/>
</dbReference>
<evidence type="ECO:0000313" key="2">
    <source>
        <dbReference type="EMBL" id="GIG00869.1"/>
    </source>
</evidence>
<dbReference type="PANTHER" id="PTHR30344">
    <property type="entry name" value="6-PHOSPHOGLUCONOLACTONASE-RELATED"/>
    <property type="match status" value="1"/>
</dbReference>
<dbReference type="InterPro" id="IPR019405">
    <property type="entry name" value="Lactonase_7-beta_prop"/>
</dbReference>
<comment type="caution">
    <text evidence="2">The sequence shown here is derived from an EMBL/GenBank/DDBJ whole genome shotgun (WGS) entry which is preliminary data.</text>
</comment>
<evidence type="ECO:0000256" key="1">
    <source>
        <dbReference type="ARBA" id="ARBA00005564"/>
    </source>
</evidence>
<organism evidence="2 3">
    <name type="scientific">Catellatospora citrea</name>
    <dbReference type="NCBI Taxonomy" id="53366"/>
    <lineage>
        <taxon>Bacteria</taxon>
        <taxon>Bacillati</taxon>
        <taxon>Actinomycetota</taxon>
        <taxon>Actinomycetes</taxon>
        <taxon>Micromonosporales</taxon>
        <taxon>Micromonosporaceae</taxon>
        <taxon>Catellatospora</taxon>
    </lineage>
</organism>
<proteinExistence type="inferred from homology"/>
<dbReference type="RefSeq" id="WP_120320586.1">
    <property type="nucleotide sequence ID" value="NZ_BONH01000032.1"/>
</dbReference>
<keyword evidence="3" id="KW-1185">Reference proteome</keyword>
<dbReference type="Proteomes" id="UP000659904">
    <property type="component" value="Unassembled WGS sequence"/>
</dbReference>
<dbReference type="Pfam" id="PF10282">
    <property type="entry name" value="Lactonase"/>
    <property type="match status" value="1"/>
</dbReference>
<dbReference type="GO" id="GO:0005829">
    <property type="term" value="C:cytosol"/>
    <property type="evidence" value="ECO:0007669"/>
    <property type="project" value="TreeGrafter"/>
</dbReference>
<dbReference type="InterPro" id="IPR050282">
    <property type="entry name" value="Cycloisomerase_2"/>
</dbReference>
<dbReference type="SUPFAM" id="SSF51004">
    <property type="entry name" value="C-terminal (heme d1) domain of cytochrome cd1-nitrite reductase"/>
    <property type="match status" value="1"/>
</dbReference>
<dbReference type="EMBL" id="BONH01000032">
    <property type="protein sequence ID" value="GIG00869.1"/>
    <property type="molecule type" value="Genomic_DNA"/>
</dbReference>